<name>A0A1I5CLM3_9FLAO</name>
<dbReference type="EMBL" id="FOVN01000005">
    <property type="protein sequence ID" value="SFN87782.1"/>
    <property type="molecule type" value="Genomic_DNA"/>
</dbReference>
<organism evidence="1 2">
    <name type="scientific">Bizionia echini</name>
    <dbReference type="NCBI Taxonomy" id="649333"/>
    <lineage>
        <taxon>Bacteria</taxon>
        <taxon>Pseudomonadati</taxon>
        <taxon>Bacteroidota</taxon>
        <taxon>Flavobacteriia</taxon>
        <taxon>Flavobacteriales</taxon>
        <taxon>Flavobacteriaceae</taxon>
        <taxon>Bizionia</taxon>
    </lineage>
</organism>
<dbReference type="STRING" id="649333.SAMN04487989_105149"/>
<sequence length="59" mass="6997">MLINNLIIDNQIVAIFSCKLCDFYHELSLKFLRYLQFVKSNKILNYIIHANTNQTPHKT</sequence>
<evidence type="ECO:0000313" key="2">
    <source>
        <dbReference type="Proteomes" id="UP000198705"/>
    </source>
</evidence>
<keyword evidence="2" id="KW-1185">Reference proteome</keyword>
<protein>
    <submittedName>
        <fullName evidence="1">Uncharacterized protein</fullName>
    </submittedName>
</protein>
<reference evidence="2" key="1">
    <citation type="submission" date="2016-10" db="EMBL/GenBank/DDBJ databases">
        <authorList>
            <person name="Varghese N."/>
            <person name="Submissions S."/>
        </authorList>
    </citation>
    <scope>NUCLEOTIDE SEQUENCE [LARGE SCALE GENOMIC DNA]</scope>
    <source>
        <strain evidence="2">DSM 23925</strain>
    </source>
</reference>
<dbReference type="Proteomes" id="UP000198705">
    <property type="component" value="Unassembled WGS sequence"/>
</dbReference>
<accession>A0A1I5CLM3</accession>
<proteinExistence type="predicted"/>
<dbReference type="AlphaFoldDB" id="A0A1I5CLM3"/>
<evidence type="ECO:0000313" key="1">
    <source>
        <dbReference type="EMBL" id="SFN87782.1"/>
    </source>
</evidence>
<gene>
    <name evidence="1" type="ORF">SAMN04487989_105149</name>
</gene>